<feature type="coiled-coil region" evidence="1">
    <location>
        <begin position="170"/>
        <end position="197"/>
    </location>
</feature>
<sequence>MAQVPPPDKPPKQFIEQIYEQINDLFGQSDNALLQMEVPGRVLEKGTYDYEGSEGKDAMQRKPETVVDAEFRLSDDVFSLSHLVAGPKGPKVNHRVRRYVGYVDIESASEILLAAKENLRSSVFRSIDDSQDAWPVNFTPANWAKYLSTDFQPQDLLASEDTVLAQIFDKEKERALLLSERNNIKAAEQDIPALEAAEDLARRAFSDAQDKIYAQWADSTVQVVKLYFKAKGNNSASKDPSKSGLGSAGELNSSLEKNGQPPISDKDFDELKDNFKKGVEAESKLQLASESLSHAQLAAASARGKDKTLVLNQLDEQIQSLGLDIEYLRRTLDASANATGGKVPPSITLPSQEQGASLWEDVVINLKSSRVFDSSFDSSTVSRLDWSVNLFFGSASGSESSSESASSGYHTSHNTNIDIGFRAMKVEIGRPWFDAGIFQRSSEYYHLVDSKTKISPAPGPLRKALGDVNGDRNNATIIANANACLLPSWPTAFIIVKDVHIIMRSQDKFEHNEVTDMRKSMDAGGGILFFRVSKSSSSSEHRASSALSFDEKSVSIKIPGPQIIGWLSEFAPEDKTQPVYKSIGTRELEFLKKGPSPNNV</sequence>
<keyword evidence="1" id="KW-0175">Coiled coil</keyword>
<name>A0A3N4JJ61_9PEZI</name>
<reference evidence="3 4" key="1">
    <citation type="journal article" date="2018" name="Nat. Ecol. Evol.">
        <title>Pezizomycetes genomes reveal the molecular basis of ectomycorrhizal truffle lifestyle.</title>
        <authorList>
            <person name="Murat C."/>
            <person name="Payen T."/>
            <person name="Noel B."/>
            <person name="Kuo A."/>
            <person name="Morin E."/>
            <person name="Chen J."/>
            <person name="Kohler A."/>
            <person name="Krizsan K."/>
            <person name="Balestrini R."/>
            <person name="Da Silva C."/>
            <person name="Montanini B."/>
            <person name="Hainaut M."/>
            <person name="Levati E."/>
            <person name="Barry K.W."/>
            <person name="Belfiori B."/>
            <person name="Cichocki N."/>
            <person name="Clum A."/>
            <person name="Dockter R.B."/>
            <person name="Fauchery L."/>
            <person name="Guy J."/>
            <person name="Iotti M."/>
            <person name="Le Tacon F."/>
            <person name="Lindquist E.A."/>
            <person name="Lipzen A."/>
            <person name="Malagnac F."/>
            <person name="Mello A."/>
            <person name="Molinier V."/>
            <person name="Miyauchi S."/>
            <person name="Poulain J."/>
            <person name="Riccioni C."/>
            <person name="Rubini A."/>
            <person name="Sitrit Y."/>
            <person name="Splivallo R."/>
            <person name="Traeger S."/>
            <person name="Wang M."/>
            <person name="Zifcakova L."/>
            <person name="Wipf D."/>
            <person name="Zambonelli A."/>
            <person name="Paolocci F."/>
            <person name="Nowrousian M."/>
            <person name="Ottonello S."/>
            <person name="Baldrian P."/>
            <person name="Spatafora J.W."/>
            <person name="Henrissat B."/>
            <person name="Nagy L.G."/>
            <person name="Aury J.M."/>
            <person name="Wincker P."/>
            <person name="Grigoriev I.V."/>
            <person name="Bonfante P."/>
            <person name="Martin F.M."/>
        </authorList>
    </citation>
    <scope>NUCLEOTIDE SEQUENCE [LARGE SCALE GENOMIC DNA]</scope>
    <source>
        <strain evidence="3 4">120613-1</strain>
    </source>
</reference>
<accession>A0A3N4JJ61</accession>
<dbReference type="AlphaFoldDB" id="A0A3N4JJ61"/>
<dbReference type="Proteomes" id="UP000276215">
    <property type="component" value="Unassembled WGS sequence"/>
</dbReference>
<evidence type="ECO:0000313" key="4">
    <source>
        <dbReference type="Proteomes" id="UP000276215"/>
    </source>
</evidence>
<dbReference type="STRING" id="1336337.A0A3N4JJ61"/>
<keyword evidence="4" id="KW-1185">Reference proteome</keyword>
<dbReference type="OrthoDB" id="291007at2759"/>
<gene>
    <name evidence="3" type="ORF">L873DRAFT_1703486</name>
</gene>
<protein>
    <submittedName>
        <fullName evidence="3">Uncharacterized protein</fullName>
    </submittedName>
</protein>
<feature type="region of interest" description="Disordered" evidence="2">
    <location>
        <begin position="233"/>
        <end position="269"/>
    </location>
</feature>
<evidence type="ECO:0000256" key="2">
    <source>
        <dbReference type="SAM" id="MobiDB-lite"/>
    </source>
</evidence>
<evidence type="ECO:0000313" key="3">
    <source>
        <dbReference type="EMBL" id="RPA93914.1"/>
    </source>
</evidence>
<organism evidence="3 4">
    <name type="scientific">Choiromyces venosus 120613-1</name>
    <dbReference type="NCBI Taxonomy" id="1336337"/>
    <lineage>
        <taxon>Eukaryota</taxon>
        <taxon>Fungi</taxon>
        <taxon>Dikarya</taxon>
        <taxon>Ascomycota</taxon>
        <taxon>Pezizomycotina</taxon>
        <taxon>Pezizomycetes</taxon>
        <taxon>Pezizales</taxon>
        <taxon>Tuberaceae</taxon>
        <taxon>Choiromyces</taxon>
    </lineage>
</organism>
<evidence type="ECO:0000256" key="1">
    <source>
        <dbReference type="SAM" id="Coils"/>
    </source>
</evidence>
<proteinExistence type="predicted"/>
<dbReference type="EMBL" id="ML120445">
    <property type="protein sequence ID" value="RPA93914.1"/>
    <property type="molecule type" value="Genomic_DNA"/>
</dbReference>